<evidence type="ECO:0000256" key="1">
    <source>
        <dbReference type="SAM" id="MobiDB-lite"/>
    </source>
</evidence>
<dbReference type="AlphaFoldDB" id="A0A1J9RFD1"/>
<dbReference type="Proteomes" id="UP000242791">
    <property type="component" value="Unassembled WGS sequence"/>
</dbReference>
<reference evidence="2 3" key="1">
    <citation type="submission" date="2015-08" db="EMBL/GenBank/DDBJ databases">
        <title>Emmonsia species relationships and genome sequence.</title>
        <authorList>
            <person name="Cuomo C.A."/>
            <person name="Schwartz I.S."/>
            <person name="Kenyon C."/>
            <person name="De Hoog G.S."/>
            <person name="Govender N.P."/>
            <person name="Botha A."/>
            <person name="Moreno L."/>
            <person name="De Vries M."/>
            <person name="Munoz J.F."/>
            <person name="Stielow J.B."/>
        </authorList>
    </citation>
    <scope>NUCLEOTIDE SEQUENCE [LARGE SCALE GENOMIC DNA]</scope>
    <source>
        <strain evidence="2 3">EI222</strain>
    </source>
</reference>
<feature type="region of interest" description="Disordered" evidence="1">
    <location>
        <begin position="40"/>
        <end position="81"/>
    </location>
</feature>
<keyword evidence="3" id="KW-1185">Reference proteome</keyword>
<accession>A0A1J9RFD1</accession>
<evidence type="ECO:0000313" key="2">
    <source>
        <dbReference type="EMBL" id="OJD26349.1"/>
    </source>
</evidence>
<dbReference type="VEuPathDB" id="FungiDB:ACJ73_02280"/>
<sequence>MENSQQSPEESFELGIQERSRLTWDKHRVVTQWLEKVEPHSRARGAHGHANVMNVTASTDPAKVSPRDSELDTKRNTAGSS</sequence>
<proteinExistence type="predicted"/>
<dbReference type="EMBL" id="LGTZ01000237">
    <property type="protein sequence ID" value="OJD26349.1"/>
    <property type="molecule type" value="Genomic_DNA"/>
</dbReference>
<organism evidence="2 3">
    <name type="scientific">Blastomyces percursus</name>
    <dbReference type="NCBI Taxonomy" id="1658174"/>
    <lineage>
        <taxon>Eukaryota</taxon>
        <taxon>Fungi</taxon>
        <taxon>Dikarya</taxon>
        <taxon>Ascomycota</taxon>
        <taxon>Pezizomycotina</taxon>
        <taxon>Eurotiomycetes</taxon>
        <taxon>Eurotiomycetidae</taxon>
        <taxon>Onygenales</taxon>
        <taxon>Ajellomycetaceae</taxon>
        <taxon>Blastomyces</taxon>
    </lineage>
</organism>
<evidence type="ECO:0000313" key="3">
    <source>
        <dbReference type="Proteomes" id="UP000242791"/>
    </source>
</evidence>
<gene>
    <name evidence="2" type="ORF">ACJ73_02280</name>
</gene>
<feature type="compositionally biased region" description="Basic and acidic residues" evidence="1">
    <location>
        <begin position="65"/>
        <end position="75"/>
    </location>
</feature>
<protein>
    <submittedName>
        <fullName evidence="2">Uncharacterized protein</fullName>
    </submittedName>
</protein>
<dbReference type="OrthoDB" id="4185377at2759"/>
<feature type="region of interest" description="Disordered" evidence="1">
    <location>
        <begin position="1"/>
        <end position="20"/>
    </location>
</feature>
<name>A0A1J9RFD1_9EURO</name>
<comment type="caution">
    <text evidence="2">The sequence shown here is derived from an EMBL/GenBank/DDBJ whole genome shotgun (WGS) entry which is preliminary data.</text>
</comment>